<organism evidence="1 2">
    <name type="scientific">Penicillium nalgiovense</name>
    <dbReference type="NCBI Taxonomy" id="60175"/>
    <lineage>
        <taxon>Eukaryota</taxon>
        <taxon>Fungi</taxon>
        <taxon>Dikarya</taxon>
        <taxon>Ascomycota</taxon>
        <taxon>Pezizomycotina</taxon>
        <taxon>Eurotiomycetes</taxon>
        <taxon>Eurotiomycetidae</taxon>
        <taxon>Eurotiales</taxon>
        <taxon>Aspergillaceae</taxon>
        <taxon>Penicillium</taxon>
    </lineage>
</organism>
<protein>
    <submittedName>
        <fullName evidence="1">Uncharacterized protein</fullName>
    </submittedName>
</protein>
<proteinExistence type="predicted"/>
<accession>A0A9W4HW17</accession>
<dbReference type="EMBL" id="CAJVNV010000274">
    <property type="protein sequence ID" value="CAG8139205.1"/>
    <property type="molecule type" value="Genomic_DNA"/>
</dbReference>
<sequence length="51" mass="5610">MYTESEMDPITPRGRIVIPFSPLSPISPTLTLECRLGAKGVFGIDHAEYMA</sequence>
<evidence type="ECO:0000313" key="1">
    <source>
        <dbReference type="EMBL" id="CAG8139205.1"/>
    </source>
</evidence>
<name>A0A9W4HW17_PENNA</name>
<dbReference type="Proteomes" id="UP001153461">
    <property type="component" value="Unassembled WGS sequence"/>
</dbReference>
<dbReference type="AlphaFoldDB" id="A0A9W4HW17"/>
<dbReference type="OrthoDB" id="21502at2759"/>
<gene>
    <name evidence="1" type="ORF">PNAL_LOCUS5771</name>
</gene>
<reference evidence="1" key="1">
    <citation type="submission" date="2021-07" db="EMBL/GenBank/DDBJ databases">
        <authorList>
            <person name="Branca A.L. A."/>
        </authorList>
    </citation>
    <scope>NUCLEOTIDE SEQUENCE</scope>
</reference>
<comment type="caution">
    <text evidence="1">The sequence shown here is derived from an EMBL/GenBank/DDBJ whole genome shotgun (WGS) entry which is preliminary data.</text>
</comment>
<evidence type="ECO:0000313" key="2">
    <source>
        <dbReference type="Proteomes" id="UP001153461"/>
    </source>
</evidence>